<evidence type="ECO:0000256" key="3">
    <source>
        <dbReference type="ARBA" id="ARBA00011424"/>
    </source>
</evidence>
<keyword evidence="7 10" id="KW-0460">Magnesium</keyword>
<organism evidence="11 12">
    <name type="scientific">Sterolibacterium denitrificans</name>
    <dbReference type="NCBI Taxonomy" id="157592"/>
    <lineage>
        <taxon>Bacteria</taxon>
        <taxon>Pseudomonadati</taxon>
        <taxon>Pseudomonadota</taxon>
        <taxon>Betaproteobacteria</taxon>
        <taxon>Nitrosomonadales</taxon>
        <taxon>Sterolibacteriaceae</taxon>
        <taxon>Sterolibacterium</taxon>
    </lineage>
</organism>
<comment type="function">
    <text evidence="6 7">Catalyzes the reversible reaction in which hydroxymethyl group from 5,10-methylenetetrahydrofolate is transferred onto alpha-ketoisovalerate to form ketopantoate.</text>
</comment>
<evidence type="ECO:0000256" key="6">
    <source>
        <dbReference type="ARBA" id="ARBA00056497"/>
    </source>
</evidence>
<evidence type="ECO:0000256" key="4">
    <source>
        <dbReference type="ARBA" id="ARBA00022655"/>
    </source>
</evidence>
<evidence type="ECO:0000256" key="9">
    <source>
        <dbReference type="PIRSR" id="PIRSR000388-2"/>
    </source>
</evidence>
<dbReference type="PIRSF" id="PIRSF000388">
    <property type="entry name" value="Pantoate_hydroxy_MeTrfase"/>
    <property type="match status" value="1"/>
</dbReference>
<evidence type="ECO:0000256" key="2">
    <source>
        <dbReference type="ARBA" id="ARBA00008676"/>
    </source>
</evidence>
<name>A0A7Z7HSY7_9PROT</name>
<evidence type="ECO:0000256" key="7">
    <source>
        <dbReference type="HAMAP-Rule" id="MF_00156"/>
    </source>
</evidence>
<dbReference type="GO" id="GO:0015940">
    <property type="term" value="P:pantothenate biosynthetic process"/>
    <property type="evidence" value="ECO:0007669"/>
    <property type="project" value="UniProtKB-UniRule"/>
</dbReference>
<dbReference type="Proteomes" id="UP000242886">
    <property type="component" value="Chromosome SDENCHOL"/>
</dbReference>
<feature type="binding site" evidence="7 9">
    <location>
        <position position="119"/>
    </location>
    <ligand>
        <name>3-methyl-2-oxobutanoate</name>
        <dbReference type="ChEBI" id="CHEBI:11851"/>
    </ligand>
</feature>
<dbReference type="HAMAP" id="MF_00156">
    <property type="entry name" value="PanB"/>
    <property type="match status" value="1"/>
</dbReference>
<dbReference type="GO" id="GO:0003864">
    <property type="term" value="F:3-methyl-2-oxobutanoate hydroxymethyltransferase activity"/>
    <property type="evidence" value="ECO:0007669"/>
    <property type="project" value="UniProtKB-UniRule"/>
</dbReference>
<dbReference type="EC" id="2.1.2.11" evidence="7"/>
<comment type="subunit">
    <text evidence="3 7">Homodecamer; pentamer of dimers.</text>
</comment>
<dbReference type="InterPro" id="IPR015813">
    <property type="entry name" value="Pyrv/PenolPyrv_kinase-like_dom"/>
</dbReference>
<sequence>MSYLVSDKPVTLHELGTRYAAGEKIATLTAYDASFAALLDRCGIDVILVGDSLGNVLQGHGTTLPVTMEHMIYHTESVARGSKRAFVAADMPWASYQESPAQALRNASRLMAAGAQMVKLEGGAVMAETVRFLSERGIPVWAHIGLTPQSVHALGGYRVQGKGEDAARRMKDDALSLQQAGAAMLLIEMIPATLGAELTQLLKIPTIGIGAGPGCSGQVLVLHDMLGIYPGKTARFVRNFLQGAESIDAAVRAYVGAVKDGSFPAPEHTY</sequence>
<evidence type="ECO:0000256" key="10">
    <source>
        <dbReference type="PIRSR" id="PIRSR000388-3"/>
    </source>
</evidence>
<dbReference type="GO" id="GO:0000287">
    <property type="term" value="F:magnesium ion binding"/>
    <property type="evidence" value="ECO:0007669"/>
    <property type="project" value="TreeGrafter"/>
</dbReference>
<feature type="binding site" evidence="7 10">
    <location>
        <position position="51"/>
    </location>
    <ligand>
        <name>Mg(2+)</name>
        <dbReference type="ChEBI" id="CHEBI:18420"/>
    </ligand>
</feature>
<feature type="binding site" evidence="7 10">
    <location>
        <position position="121"/>
    </location>
    <ligand>
        <name>Mg(2+)</name>
        <dbReference type="ChEBI" id="CHEBI:18420"/>
    </ligand>
</feature>
<comment type="subcellular location">
    <subcellularLocation>
        <location evidence="7">Cytoplasm</location>
    </subcellularLocation>
</comment>
<reference evidence="11" key="1">
    <citation type="submission" date="2017-03" db="EMBL/GenBank/DDBJ databases">
        <authorList>
            <consortium name="AG Boll"/>
        </authorList>
    </citation>
    <scope>NUCLEOTIDE SEQUENCE [LARGE SCALE GENOMIC DNA]</scope>
    <source>
        <strain evidence="11">Chol</strain>
    </source>
</reference>
<feature type="active site" description="Proton acceptor" evidence="7 8">
    <location>
        <position position="188"/>
    </location>
</feature>
<keyword evidence="5 7" id="KW-0808">Transferase</keyword>
<dbReference type="PANTHER" id="PTHR20881">
    <property type="entry name" value="3-METHYL-2-OXOBUTANOATE HYDROXYMETHYLTRANSFERASE"/>
    <property type="match status" value="1"/>
</dbReference>
<dbReference type="InterPro" id="IPR040442">
    <property type="entry name" value="Pyrv_kinase-like_dom_sf"/>
</dbReference>
<comment type="cofactor">
    <cofactor evidence="7 10">
        <name>Mg(2+)</name>
        <dbReference type="ChEBI" id="CHEBI:18420"/>
    </cofactor>
    <text evidence="7 10">Binds 1 Mg(2+) ion per subunit.</text>
</comment>
<feature type="binding site" evidence="7 10">
    <location>
        <position position="90"/>
    </location>
    <ligand>
        <name>Mg(2+)</name>
        <dbReference type="ChEBI" id="CHEBI:18420"/>
    </ligand>
</feature>
<dbReference type="InterPro" id="IPR003700">
    <property type="entry name" value="Pantoate_hydroxy_MeTrfase"/>
</dbReference>
<dbReference type="SUPFAM" id="SSF51621">
    <property type="entry name" value="Phosphoenolpyruvate/pyruvate domain"/>
    <property type="match status" value="1"/>
</dbReference>
<feature type="binding site" evidence="7 9">
    <location>
        <begin position="51"/>
        <end position="52"/>
    </location>
    <ligand>
        <name>3-methyl-2-oxobutanoate</name>
        <dbReference type="ChEBI" id="CHEBI:11851"/>
    </ligand>
</feature>
<evidence type="ECO:0000256" key="8">
    <source>
        <dbReference type="PIRSR" id="PIRSR000388-1"/>
    </source>
</evidence>
<keyword evidence="7" id="KW-0963">Cytoplasm</keyword>
<comment type="catalytic activity">
    <reaction evidence="7">
        <text>(6R)-5,10-methylene-5,6,7,8-tetrahydrofolate + 3-methyl-2-oxobutanoate + H2O = 2-dehydropantoate + (6S)-5,6,7,8-tetrahydrofolate</text>
        <dbReference type="Rhea" id="RHEA:11824"/>
        <dbReference type="ChEBI" id="CHEBI:11561"/>
        <dbReference type="ChEBI" id="CHEBI:11851"/>
        <dbReference type="ChEBI" id="CHEBI:15377"/>
        <dbReference type="ChEBI" id="CHEBI:15636"/>
        <dbReference type="ChEBI" id="CHEBI:57453"/>
        <dbReference type="EC" id="2.1.2.11"/>
    </reaction>
</comment>
<dbReference type="Gene3D" id="3.20.20.60">
    <property type="entry name" value="Phosphoenolpyruvate-binding domains"/>
    <property type="match status" value="1"/>
</dbReference>
<dbReference type="EMBL" id="LT837803">
    <property type="protein sequence ID" value="SMB26172.1"/>
    <property type="molecule type" value="Genomic_DNA"/>
</dbReference>
<gene>
    <name evidence="7 11" type="primary">panB</name>
    <name evidence="11" type="ORF">SDENCHOL_20077</name>
</gene>
<comment type="similarity">
    <text evidence="2 7">Belongs to the PanB family.</text>
</comment>
<proteinExistence type="inferred from homology"/>
<protein>
    <recommendedName>
        <fullName evidence="7">3-methyl-2-oxobutanoate hydroxymethyltransferase</fullName>
        <ecNumber evidence="7">2.1.2.11</ecNumber>
    </recommendedName>
    <alternativeName>
        <fullName evidence="7">Ketopantoate hydroxymethyltransferase</fullName>
        <shortName evidence="7">KPHMT</shortName>
    </alternativeName>
</protein>
<dbReference type="GO" id="GO:0008168">
    <property type="term" value="F:methyltransferase activity"/>
    <property type="evidence" value="ECO:0007669"/>
    <property type="project" value="UniProtKB-KW"/>
</dbReference>
<feature type="binding site" evidence="7 9">
    <location>
        <position position="90"/>
    </location>
    <ligand>
        <name>3-methyl-2-oxobutanoate</name>
        <dbReference type="ChEBI" id="CHEBI:11851"/>
    </ligand>
</feature>
<keyword evidence="7 10" id="KW-0479">Metal-binding</keyword>
<dbReference type="UniPathway" id="UPA00028">
    <property type="reaction ID" value="UER00003"/>
</dbReference>
<dbReference type="NCBIfam" id="TIGR00222">
    <property type="entry name" value="panB"/>
    <property type="match status" value="1"/>
</dbReference>
<dbReference type="FunFam" id="3.20.20.60:FF:000003">
    <property type="entry name" value="3-methyl-2-oxobutanoate hydroxymethyltransferase"/>
    <property type="match status" value="1"/>
</dbReference>
<dbReference type="GO" id="GO:0032259">
    <property type="term" value="P:methylation"/>
    <property type="evidence" value="ECO:0007669"/>
    <property type="project" value="UniProtKB-KW"/>
</dbReference>
<dbReference type="CDD" id="cd06557">
    <property type="entry name" value="KPHMT-like"/>
    <property type="match status" value="1"/>
</dbReference>
<evidence type="ECO:0000256" key="1">
    <source>
        <dbReference type="ARBA" id="ARBA00005033"/>
    </source>
</evidence>
<dbReference type="RefSeq" id="WP_154716623.1">
    <property type="nucleotide sequence ID" value="NZ_LT837803.1"/>
</dbReference>
<dbReference type="Pfam" id="PF02548">
    <property type="entry name" value="Pantoate_transf"/>
    <property type="match status" value="1"/>
</dbReference>
<dbReference type="GO" id="GO:0005737">
    <property type="term" value="C:cytoplasm"/>
    <property type="evidence" value="ECO:0007669"/>
    <property type="project" value="UniProtKB-SubCell"/>
</dbReference>
<keyword evidence="12" id="KW-1185">Reference proteome</keyword>
<comment type="pathway">
    <text evidence="1 7">Cofactor biosynthesis; (R)-pantothenate biosynthesis; (R)-pantoate from 3-methyl-2-oxobutanoate: step 1/2.</text>
</comment>
<accession>A0A7Z7HSY7</accession>
<dbReference type="NCBIfam" id="NF001452">
    <property type="entry name" value="PRK00311.1"/>
    <property type="match status" value="1"/>
</dbReference>
<keyword evidence="4 7" id="KW-0566">Pantothenate biosynthesis</keyword>
<dbReference type="AlphaFoldDB" id="A0A7Z7HSY7"/>
<dbReference type="PANTHER" id="PTHR20881:SF0">
    <property type="entry name" value="3-METHYL-2-OXOBUTANOATE HYDROXYMETHYLTRANSFERASE"/>
    <property type="match status" value="1"/>
</dbReference>
<evidence type="ECO:0000313" key="11">
    <source>
        <dbReference type="EMBL" id="SMB26172.1"/>
    </source>
</evidence>
<evidence type="ECO:0000256" key="5">
    <source>
        <dbReference type="ARBA" id="ARBA00022679"/>
    </source>
</evidence>
<evidence type="ECO:0000313" key="12">
    <source>
        <dbReference type="Proteomes" id="UP000242886"/>
    </source>
</evidence>